<dbReference type="PROSITE" id="PS01081">
    <property type="entry name" value="HTH_TETR_1"/>
    <property type="match status" value="1"/>
</dbReference>
<keyword evidence="2" id="KW-0238">DNA-binding</keyword>
<dbReference type="InterPro" id="IPR001647">
    <property type="entry name" value="HTH_TetR"/>
</dbReference>
<evidence type="ECO:0000313" key="5">
    <source>
        <dbReference type="EMBL" id="SFG70165.1"/>
    </source>
</evidence>
<gene>
    <name evidence="5" type="ORF">SAMN02787118_12683</name>
</gene>
<dbReference type="SUPFAM" id="SSF46689">
    <property type="entry name" value="Homeodomain-like"/>
    <property type="match status" value="1"/>
</dbReference>
<evidence type="ECO:0000256" key="3">
    <source>
        <dbReference type="ARBA" id="ARBA00023163"/>
    </source>
</evidence>
<feature type="domain" description="HTH tetR-type" evidence="4">
    <location>
        <begin position="29"/>
        <end position="69"/>
    </location>
</feature>
<proteinExistence type="predicted"/>
<protein>
    <submittedName>
        <fullName evidence="5">Transcriptional regulator, TetR family</fullName>
    </submittedName>
</protein>
<dbReference type="SUPFAM" id="SSF48498">
    <property type="entry name" value="Tetracyclin repressor-like, C-terminal domain"/>
    <property type="match status" value="1"/>
</dbReference>
<dbReference type="OrthoDB" id="9805134at2"/>
<sequence length="205" mass="22239">MVQKSGEVARRPRGRPRKFDEVEVAELLRDVFWNKGYAATSLDDLVAASQVNRPSLYAAFGSKRDIYLRVLEDMRAWSIEGIEIHLAGDGPLPTALHNFLIASAESTLAGDEGARGCFIVCTAVTEALQDADTRAIAARYVEDVDRVFRERFERSADELKVGVDPTSAAAIASAALQSLAIRARTGSTREDLIRVADATVAVICG</sequence>
<dbReference type="PANTHER" id="PTHR47506:SF1">
    <property type="entry name" value="HTH-TYPE TRANSCRIPTIONAL REGULATOR YJDC"/>
    <property type="match status" value="1"/>
</dbReference>
<dbReference type="EMBL" id="FONR01000026">
    <property type="protein sequence ID" value="SFG70165.1"/>
    <property type="molecule type" value="Genomic_DNA"/>
</dbReference>
<evidence type="ECO:0000256" key="1">
    <source>
        <dbReference type="ARBA" id="ARBA00023015"/>
    </source>
</evidence>
<dbReference type="Gene3D" id="1.10.10.60">
    <property type="entry name" value="Homeodomain-like"/>
    <property type="match status" value="1"/>
</dbReference>
<evidence type="ECO:0000256" key="2">
    <source>
        <dbReference type="ARBA" id="ARBA00023125"/>
    </source>
</evidence>
<keyword evidence="3" id="KW-0804">Transcription</keyword>
<dbReference type="GO" id="GO:0003677">
    <property type="term" value="F:DNA binding"/>
    <property type="evidence" value="ECO:0007669"/>
    <property type="project" value="UniProtKB-KW"/>
</dbReference>
<evidence type="ECO:0000259" key="4">
    <source>
        <dbReference type="Pfam" id="PF00440"/>
    </source>
</evidence>
<dbReference type="AlphaFoldDB" id="A0A1I2TZ47"/>
<reference evidence="5 6" key="1">
    <citation type="submission" date="2016-10" db="EMBL/GenBank/DDBJ databases">
        <authorList>
            <person name="de Groot N.N."/>
        </authorList>
    </citation>
    <scope>NUCLEOTIDE SEQUENCE [LARGE SCALE GENOMIC DNA]</scope>
    <source>
        <strain evidence="5 6">OK461</strain>
    </source>
</reference>
<evidence type="ECO:0000313" key="6">
    <source>
        <dbReference type="Proteomes" id="UP000181942"/>
    </source>
</evidence>
<dbReference type="InterPro" id="IPR023772">
    <property type="entry name" value="DNA-bd_HTH_TetR-type_CS"/>
</dbReference>
<dbReference type="PANTHER" id="PTHR47506">
    <property type="entry name" value="TRANSCRIPTIONAL REGULATORY PROTEIN"/>
    <property type="match status" value="1"/>
</dbReference>
<dbReference type="Pfam" id="PF00440">
    <property type="entry name" value="TetR_N"/>
    <property type="match status" value="1"/>
</dbReference>
<dbReference type="InterPro" id="IPR009057">
    <property type="entry name" value="Homeodomain-like_sf"/>
</dbReference>
<name>A0A1I2TZ47_9ACTN</name>
<accession>A0A1I2TZ47</accession>
<keyword evidence="1" id="KW-0805">Transcription regulation</keyword>
<organism evidence="5 6">
    <name type="scientific">Streptomyces mirabilis</name>
    <dbReference type="NCBI Taxonomy" id="68239"/>
    <lineage>
        <taxon>Bacteria</taxon>
        <taxon>Bacillati</taxon>
        <taxon>Actinomycetota</taxon>
        <taxon>Actinomycetes</taxon>
        <taxon>Kitasatosporales</taxon>
        <taxon>Streptomycetaceae</taxon>
        <taxon>Streptomyces</taxon>
    </lineage>
</organism>
<dbReference type="Gene3D" id="1.10.357.10">
    <property type="entry name" value="Tetracycline Repressor, domain 2"/>
    <property type="match status" value="1"/>
</dbReference>
<dbReference type="Proteomes" id="UP000181942">
    <property type="component" value="Unassembled WGS sequence"/>
</dbReference>
<dbReference type="InterPro" id="IPR036271">
    <property type="entry name" value="Tet_transcr_reg_TetR-rel_C_sf"/>
</dbReference>